<dbReference type="EMBL" id="CCRH01000027">
    <property type="protein sequence ID" value="CDZ41086.1"/>
    <property type="molecule type" value="Genomic_DNA"/>
</dbReference>
<feature type="domain" description="Thioredoxin" evidence="1">
    <location>
        <begin position="5"/>
        <end position="156"/>
    </location>
</feature>
<dbReference type="SUPFAM" id="SSF52833">
    <property type="entry name" value="Thioredoxin-like"/>
    <property type="match status" value="1"/>
</dbReference>
<dbReference type="Proteomes" id="UP000046176">
    <property type="component" value="Unassembled WGS sequence"/>
</dbReference>
<dbReference type="InterPro" id="IPR013766">
    <property type="entry name" value="Thioredoxin_domain"/>
</dbReference>
<evidence type="ECO:0000313" key="5">
    <source>
        <dbReference type="Proteomes" id="UP000046176"/>
    </source>
</evidence>
<dbReference type="GO" id="GO:0016209">
    <property type="term" value="F:antioxidant activity"/>
    <property type="evidence" value="ECO:0007669"/>
    <property type="project" value="InterPro"/>
</dbReference>
<evidence type="ECO:0000313" key="3">
    <source>
        <dbReference type="EMBL" id="CDZ53466.1"/>
    </source>
</evidence>
<dbReference type="AlphaFoldDB" id="A0A0T7G1F1"/>
<evidence type="ECO:0000313" key="4">
    <source>
        <dbReference type="Proteomes" id="UP000039660"/>
    </source>
</evidence>
<organism evidence="2 5">
    <name type="scientific">Neorhizobium galegae bv. officinalis</name>
    <dbReference type="NCBI Taxonomy" id="323656"/>
    <lineage>
        <taxon>Bacteria</taxon>
        <taxon>Pseudomonadati</taxon>
        <taxon>Pseudomonadota</taxon>
        <taxon>Alphaproteobacteria</taxon>
        <taxon>Hyphomicrobiales</taxon>
        <taxon>Rhizobiaceae</taxon>
        <taxon>Rhizobium/Agrobacterium group</taxon>
        <taxon>Neorhizobium</taxon>
    </lineage>
</organism>
<dbReference type="PANTHER" id="PTHR42852">
    <property type="entry name" value="THIOL:DISULFIDE INTERCHANGE PROTEIN DSBE"/>
    <property type="match status" value="1"/>
</dbReference>
<dbReference type="GO" id="GO:0016491">
    <property type="term" value="F:oxidoreductase activity"/>
    <property type="evidence" value="ECO:0007669"/>
    <property type="project" value="InterPro"/>
</dbReference>
<dbReference type="InterPro" id="IPR036249">
    <property type="entry name" value="Thioredoxin-like_sf"/>
</dbReference>
<dbReference type="InterPro" id="IPR050553">
    <property type="entry name" value="Thioredoxin_ResA/DsbE_sf"/>
</dbReference>
<dbReference type="RefSeq" id="WP_046637793.1">
    <property type="nucleotide sequence ID" value="NZ_CCRH01000027.1"/>
</dbReference>
<evidence type="ECO:0000259" key="1">
    <source>
        <dbReference type="PROSITE" id="PS51352"/>
    </source>
</evidence>
<proteinExistence type="predicted"/>
<reference evidence="4 5" key="1">
    <citation type="submission" date="2014-08" db="EMBL/GenBank/DDBJ databases">
        <authorList>
            <person name="Chen Y.-H."/>
        </authorList>
    </citation>
    <scope>NUCLEOTIDE SEQUENCE [LARGE SCALE GENOMIC DNA]</scope>
</reference>
<keyword evidence="2" id="KW-0413">Isomerase</keyword>
<accession>A0A0T7G1F1</accession>
<dbReference type="Proteomes" id="UP000039660">
    <property type="component" value="Unassembled WGS sequence"/>
</dbReference>
<name>A0A0T7G1F1_NEOGA</name>
<dbReference type="Gene3D" id="3.40.30.10">
    <property type="entry name" value="Glutaredoxin"/>
    <property type="match status" value="1"/>
</dbReference>
<dbReference type="PROSITE" id="PS51352">
    <property type="entry name" value="THIOREDOXIN_2"/>
    <property type="match status" value="1"/>
</dbReference>
<dbReference type="Pfam" id="PF00578">
    <property type="entry name" value="AhpC-TSA"/>
    <property type="match status" value="1"/>
</dbReference>
<dbReference type="GO" id="GO:0016853">
    <property type="term" value="F:isomerase activity"/>
    <property type="evidence" value="ECO:0007669"/>
    <property type="project" value="UniProtKB-KW"/>
</dbReference>
<dbReference type="OrthoDB" id="9802923at2"/>
<protein>
    <submittedName>
        <fullName evidence="2">Thiol-disulfide isomerase-like thioredoxin</fullName>
    </submittedName>
</protein>
<sequence>MNAGLGIGSLAPSINALDWLRGDPLSSFQLGKMYILGFFKTTCDSCGSALSCLGRLQDRYSDIGVEVIGVAANESGATAGEARARVDAWVAERLPNTTIRIGFDYSGEMEKHWNEASRTFHVPTAFVVARDNSIAFIGCAHALPDVFPRVLDGTWGASLEAKADEKERIAEWEAHFPLRALFDRIKAATAIEAWKAALLAIDEGIGLFPENIMFHQWKVSILLEGMREMDASWVALCRFIRDAIERSDVRWLLAAMDTLVCSAYDYSSPPMAEAISMGKELCSQILRLCPEQDALTRARSYEMIAYYYHESGDNYRAVDLIEQALKLVDEESLPDVEKQKRLVQLGRILTEYKGEQ</sequence>
<gene>
    <name evidence="2" type="ORF">NGAL_HAMBI1145_57100</name>
    <name evidence="3" type="ORF">NGAL_HAMBI1189_50050</name>
</gene>
<evidence type="ECO:0000313" key="2">
    <source>
        <dbReference type="EMBL" id="CDZ41086.1"/>
    </source>
</evidence>
<dbReference type="InterPro" id="IPR000866">
    <property type="entry name" value="AhpC/TSA"/>
</dbReference>
<dbReference type="EMBL" id="CCRK01000016">
    <property type="protein sequence ID" value="CDZ53466.1"/>
    <property type="molecule type" value="Genomic_DNA"/>
</dbReference>
<dbReference type="PANTHER" id="PTHR42852:SF13">
    <property type="entry name" value="PROTEIN DIPZ"/>
    <property type="match status" value="1"/>
</dbReference>